<gene>
    <name evidence="1" type="ORF">EIN43_05645</name>
</gene>
<proteinExistence type="predicted"/>
<accession>A0A4Y5ZNI7</accession>
<evidence type="ECO:0000313" key="1">
    <source>
        <dbReference type="EMBL" id="QDE47254.1"/>
    </source>
</evidence>
<dbReference type="InterPro" id="IPR036390">
    <property type="entry name" value="WH_DNA-bd_sf"/>
</dbReference>
<dbReference type="InterPro" id="IPR036388">
    <property type="entry name" value="WH-like_DNA-bd_sf"/>
</dbReference>
<dbReference type="SUPFAM" id="SSF46785">
    <property type="entry name" value="Winged helix' DNA-binding domain"/>
    <property type="match status" value="1"/>
</dbReference>
<evidence type="ECO:0000313" key="2">
    <source>
        <dbReference type="Proteomes" id="UP000318237"/>
    </source>
</evidence>
<protein>
    <submittedName>
        <fullName evidence="1">Rrf2 family transcriptional regulator</fullName>
    </submittedName>
</protein>
<dbReference type="Proteomes" id="UP000318237">
    <property type="component" value="Chromosome"/>
</dbReference>
<dbReference type="AlphaFoldDB" id="A0A4Y5ZNI7"/>
<dbReference type="Gene3D" id="1.10.10.10">
    <property type="entry name" value="Winged helix-like DNA-binding domain superfamily/Winged helix DNA-binding domain"/>
    <property type="match status" value="1"/>
</dbReference>
<name>A0A4Y5ZNI7_9ENTR</name>
<reference evidence="1 2" key="1">
    <citation type="submission" date="2019-06" db="EMBL/GenBank/DDBJ databases">
        <title>Whole genome sequencing of XDR Enterobacter.</title>
        <authorList>
            <person name="Gnana Soundari P."/>
            <person name="Vijayakumar R."/>
            <person name="Krishnan P."/>
        </authorList>
    </citation>
    <scope>NUCLEOTIDE SEQUENCE [LARGE SCALE GENOMIC DNA]</scope>
    <source>
        <strain evidence="1 2">C126</strain>
    </source>
</reference>
<dbReference type="RefSeq" id="WP_072050228.1">
    <property type="nucleotide sequence ID" value="NZ_CBDIVB010000002.1"/>
</dbReference>
<organism evidence="1 2">
    <name type="scientific">Enterobacter hormaechei</name>
    <dbReference type="NCBI Taxonomy" id="158836"/>
    <lineage>
        <taxon>Bacteria</taxon>
        <taxon>Pseudomonadati</taxon>
        <taxon>Pseudomonadota</taxon>
        <taxon>Gammaproteobacteria</taxon>
        <taxon>Enterobacterales</taxon>
        <taxon>Enterobacteriaceae</taxon>
        <taxon>Enterobacter</taxon>
        <taxon>Enterobacter cloacae complex</taxon>
    </lineage>
</organism>
<sequence length="93" mass="10537">MENFYIPRADVLNLPSFITTLDLVVFGYLVTAANGEEKSVTVSLNELAKRLRTSRRVLTTVMQRLDKAGLVSLKSFTSEFKPTYYIHSTDSFI</sequence>
<dbReference type="EMBL" id="CP041054">
    <property type="protein sequence ID" value="QDE47254.1"/>
    <property type="molecule type" value="Genomic_DNA"/>
</dbReference>